<gene>
    <name evidence="4" type="ORF">D5R40_17230</name>
</gene>
<evidence type="ECO:0000313" key="5">
    <source>
        <dbReference type="Proteomes" id="UP000269154"/>
    </source>
</evidence>
<dbReference type="InterPro" id="IPR037215">
    <property type="entry name" value="GUN4-like_sf"/>
</dbReference>
<dbReference type="Gene3D" id="1.25.40.620">
    <property type="match status" value="1"/>
</dbReference>
<dbReference type="CDD" id="cd16383">
    <property type="entry name" value="GUN4"/>
    <property type="match status" value="1"/>
</dbReference>
<dbReference type="InterPro" id="IPR008629">
    <property type="entry name" value="GUN4-like"/>
</dbReference>
<dbReference type="EMBL" id="RCBY01000096">
    <property type="protein sequence ID" value="RQH39020.1"/>
    <property type="molecule type" value="Genomic_DNA"/>
</dbReference>
<feature type="domain" description="GUN4-like" evidence="2">
    <location>
        <begin position="380"/>
        <end position="509"/>
    </location>
</feature>
<evidence type="ECO:0000259" key="2">
    <source>
        <dbReference type="Pfam" id="PF05419"/>
    </source>
</evidence>
<dbReference type="Proteomes" id="UP000269154">
    <property type="component" value="Unassembled WGS sequence"/>
</dbReference>
<evidence type="ECO:0000256" key="1">
    <source>
        <dbReference type="SAM" id="MobiDB-lite"/>
    </source>
</evidence>
<dbReference type="InterPro" id="IPR011646">
    <property type="entry name" value="KAP_P-loop"/>
</dbReference>
<evidence type="ECO:0008006" key="6">
    <source>
        <dbReference type="Google" id="ProtNLM"/>
    </source>
</evidence>
<dbReference type="PANTHER" id="PTHR34800">
    <property type="entry name" value="TETRAPYRROLE-BINDING PROTEIN, CHLOROPLASTIC"/>
    <property type="match status" value="1"/>
</dbReference>
<dbReference type="GO" id="GO:0046906">
    <property type="term" value="F:tetrapyrrole binding"/>
    <property type="evidence" value="ECO:0007669"/>
    <property type="project" value="TreeGrafter"/>
</dbReference>
<evidence type="ECO:0000313" key="4">
    <source>
        <dbReference type="EMBL" id="RQH39020.1"/>
    </source>
</evidence>
<dbReference type="OrthoDB" id="7915178at2"/>
<dbReference type="SUPFAM" id="SSF140869">
    <property type="entry name" value="GUN4-like"/>
    <property type="match status" value="1"/>
</dbReference>
<dbReference type="PANTHER" id="PTHR34800:SF1">
    <property type="entry name" value="TETRAPYRROLE-BINDING PROTEIN, CHLOROPLASTIC"/>
    <property type="match status" value="1"/>
</dbReference>
<protein>
    <recommendedName>
        <fullName evidence="6">GUN4-like domain-containing protein</fullName>
    </recommendedName>
</protein>
<comment type="caution">
    <text evidence="4">The sequence shown here is derived from an EMBL/GenBank/DDBJ whole genome shotgun (WGS) entry which is preliminary data.</text>
</comment>
<feature type="region of interest" description="Disordered" evidence="1">
    <location>
        <begin position="180"/>
        <end position="200"/>
    </location>
</feature>
<proteinExistence type="predicted"/>
<dbReference type="AlphaFoldDB" id="A0A3N6RMH4"/>
<name>A0A3N6RMH4_9CYAN</name>
<dbReference type="Pfam" id="PF05419">
    <property type="entry name" value="GUN4"/>
    <property type="match status" value="1"/>
</dbReference>
<evidence type="ECO:0000259" key="3">
    <source>
        <dbReference type="Pfam" id="PF07693"/>
    </source>
</evidence>
<keyword evidence="5" id="KW-1185">Reference proteome</keyword>
<accession>A0A3N6RMH4</accession>
<organism evidence="4 5">
    <name type="scientific">Okeania hirsuta</name>
    <dbReference type="NCBI Taxonomy" id="1458930"/>
    <lineage>
        <taxon>Bacteria</taxon>
        <taxon>Bacillati</taxon>
        <taxon>Cyanobacteriota</taxon>
        <taxon>Cyanophyceae</taxon>
        <taxon>Oscillatoriophycideae</taxon>
        <taxon>Oscillatoriales</taxon>
        <taxon>Microcoleaceae</taxon>
        <taxon>Okeania</taxon>
    </lineage>
</organism>
<feature type="compositionally biased region" description="Low complexity" evidence="1">
    <location>
        <begin position="187"/>
        <end position="200"/>
    </location>
</feature>
<feature type="domain" description="KAP NTPase" evidence="3">
    <location>
        <begin position="6"/>
        <end position="247"/>
    </location>
</feature>
<dbReference type="Pfam" id="PF07693">
    <property type="entry name" value="KAP_NTPase"/>
    <property type="match status" value="1"/>
</dbReference>
<reference evidence="4 5" key="1">
    <citation type="journal article" date="2018" name="ACS Chem. Biol.">
        <title>Ketoreductase domain dysfunction expands chemodiversity: malyngamide biosynthesis in the cyanobacterium Okeania hirsuta.</title>
        <authorList>
            <person name="Moss N.A."/>
            <person name="Leao T."/>
            <person name="Rankin M."/>
            <person name="McCullough T.M."/>
            <person name="Qu P."/>
            <person name="Korobeynikov A."/>
            <person name="Smith J.L."/>
            <person name="Gerwick L."/>
            <person name="Gerwick W.H."/>
        </authorList>
    </citation>
    <scope>NUCLEOTIDE SEQUENCE [LARGE SCALE GENOMIC DNA]</scope>
    <source>
        <strain evidence="4 5">PAB10Feb10-1</strain>
    </source>
</reference>
<dbReference type="Gene3D" id="1.10.10.1770">
    <property type="entry name" value="Gun4-like"/>
    <property type="match status" value="1"/>
</dbReference>
<sequence length="535" mass="61620">MLALREFLNGKIYVFIDDLDRCELDKSADLLQALNMMISNDPKIIFILGMDREKVAAAISFKQRGVIPFLASAIAENEAEENEIQKLSKKVDYGFSFLEKFVQLSFSVPVPSQKTLDSFVEKISDIKTSPEKQEKYFFWIPYSLIAEVFDFYARFNDAKEWIEKFQDRIFSLKEKEAEKTEAEESSVSEQNSESQEAETSSLDLPIFPIIEKDLDSESLAQVIEMVAPFFDYNPRRIKQYINVLRLRIYIAYYSIGVTFAERETITVEQIGKFTAITLRYPRLLLELKNNYQLLAELEKDAVDKSILSTNSIILSPEYKPSVQETGNANYWLKNYPKIQQLLCSEMTLDNEQKSGKKYIFENGSIQKLLEVLPPQQSLPSKYFKLREFLAAKKWREADEETLDVMLQVAGRESQGGLDVEDIEKFPCQDLHIIDQLWVRYSDGKFGFSVQNKIYQKLAGMKEYNREVSVAFAKQVGWLEGEGEEERWVIYDDLTFRTDTHYLGHLPVAGGYRLGGSIDLLVLCSSLAQRLVGCNI</sequence>